<evidence type="ECO:0008006" key="3">
    <source>
        <dbReference type="Google" id="ProtNLM"/>
    </source>
</evidence>
<dbReference type="AlphaFoldDB" id="A0A177YFT2"/>
<evidence type="ECO:0000313" key="2">
    <source>
        <dbReference type="Proteomes" id="UP000077519"/>
    </source>
</evidence>
<name>A0A177YFT2_9NOCA</name>
<accession>A0A177YFT2</accession>
<comment type="caution">
    <text evidence="1">The sequence shown here is derived from an EMBL/GenBank/DDBJ whole genome shotgun (WGS) entry which is preliminary data.</text>
</comment>
<keyword evidence="2" id="KW-1185">Reference proteome</keyword>
<evidence type="ECO:0000313" key="1">
    <source>
        <dbReference type="EMBL" id="OAK54079.1"/>
    </source>
</evidence>
<gene>
    <name evidence="1" type="ORF">A3K89_21250</name>
</gene>
<protein>
    <recommendedName>
        <fullName evidence="3">Toxin-antitoxin system</fullName>
    </recommendedName>
</protein>
<organism evidence="1 2">
    <name type="scientific">Rhodococcoides kyotonense</name>
    <dbReference type="NCBI Taxonomy" id="398843"/>
    <lineage>
        <taxon>Bacteria</taxon>
        <taxon>Bacillati</taxon>
        <taxon>Actinomycetota</taxon>
        <taxon>Actinomycetes</taxon>
        <taxon>Mycobacteriales</taxon>
        <taxon>Nocardiaceae</taxon>
        <taxon>Rhodococcoides</taxon>
    </lineage>
</organism>
<dbReference type="EMBL" id="LVHI01000013">
    <property type="protein sequence ID" value="OAK54079.1"/>
    <property type="molecule type" value="Genomic_DNA"/>
</dbReference>
<proteinExistence type="predicted"/>
<sequence>MAMQSKGSRRMYATRIPVEVGDLIERRALEAGCTSTSQYLADLLAVVHGRPDLVRELNQEVMPLTA</sequence>
<reference evidence="1 2" key="1">
    <citation type="submission" date="2016-03" db="EMBL/GenBank/DDBJ databases">
        <title>Genome sequence of Rhodococcus kyotonensis KB10.</title>
        <authorList>
            <person name="Jeong H."/>
            <person name="Hong C.E."/>
            <person name="Jo S.H."/>
            <person name="Park J.M."/>
        </authorList>
    </citation>
    <scope>NUCLEOTIDE SEQUENCE [LARGE SCALE GENOMIC DNA]</scope>
    <source>
        <strain evidence="1 2">KB10</strain>
    </source>
</reference>
<dbReference type="Proteomes" id="UP000077519">
    <property type="component" value="Unassembled WGS sequence"/>
</dbReference>